<reference evidence="3 4" key="1">
    <citation type="submission" date="2024-06" db="EMBL/GenBank/DDBJ databases">
        <title>A chromosome-level genome assembly of beet webworm, Loxostege sticticalis.</title>
        <authorList>
            <person name="Zhang Y."/>
        </authorList>
    </citation>
    <scope>NUCLEOTIDE SEQUENCE [LARGE SCALE GENOMIC DNA]</scope>
    <source>
        <strain evidence="3">AQ028</strain>
        <tissue evidence="3">Male pupae</tissue>
    </source>
</reference>
<evidence type="ECO:0000256" key="1">
    <source>
        <dbReference type="SAM" id="SignalP"/>
    </source>
</evidence>
<protein>
    <recommendedName>
        <fullName evidence="2">Cathepsin propeptide inhibitor domain-containing protein</fullName>
    </recommendedName>
</protein>
<accession>A0ABD0TDI1</accession>
<keyword evidence="1" id="KW-0732">Signal</keyword>
<name>A0ABD0TDI1_LOXSC</name>
<proteinExistence type="predicted"/>
<gene>
    <name evidence="3" type="ORF">ABMA28_014822</name>
</gene>
<dbReference type="AlphaFoldDB" id="A0ABD0TDI1"/>
<evidence type="ECO:0000259" key="2">
    <source>
        <dbReference type="SMART" id="SM00848"/>
    </source>
</evidence>
<dbReference type="Proteomes" id="UP001549921">
    <property type="component" value="Unassembled WGS sequence"/>
</dbReference>
<organism evidence="3 4">
    <name type="scientific">Loxostege sticticalis</name>
    <name type="common">Beet webworm moth</name>
    <dbReference type="NCBI Taxonomy" id="481309"/>
    <lineage>
        <taxon>Eukaryota</taxon>
        <taxon>Metazoa</taxon>
        <taxon>Ecdysozoa</taxon>
        <taxon>Arthropoda</taxon>
        <taxon>Hexapoda</taxon>
        <taxon>Insecta</taxon>
        <taxon>Pterygota</taxon>
        <taxon>Neoptera</taxon>
        <taxon>Endopterygota</taxon>
        <taxon>Lepidoptera</taxon>
        <taxon>Glossata</taxon>
        <taxon>Ditrysia</taxon>
        <taxon>Pyraloidea</taxon>
        <taxon>Crambidae</taxon>
        <taxon>Pyraustinae</taxon>
        <taxon>Loxostege</taxon>
    </lineage>
</organism>
<dbReference type="SUPFAM" id="SSF54001">
    <property type="entry name" value="Cysteine proteinases"/>
    <property type="match status" value="1"/>
</dbReference>
<dbReference type="Pfam" id="PF08246">
    <property type="entry name" value="Inhibitor_I29"/>
    <property type="match status" value="1"/>
</dbReference>
<evidence type="ECO:0000313" key="4">
    <source>
        <dbReference type="Proteomes" id="UP001549921"/>
    </source>
</evidence>
<feature type="chain" id="PRO_5044802520" description="Cathepsin propeptide inhibitor domain-containing protein" evidence="1">
    <location>
        <begin position="20"/>
        <end position="93"/>
    </location>
</feature>
<sequence length="93" mass="11336">MKVIGVVLFICLLVSWIQAYVPYYNLPDAPYFFDKFIKDYHRHYKDYAEYIKRYAYFVDSLREINRLNKESTSANFDINDFADWSPEEKRYHG</sequence>
<dbReference type="EMBL" id="JBEDNZ010000006">
    <property type="protein sequence ID" value="KAL0841057.1"/>
    <property type="molecule type" value="Genomic_DNA"/>
</dbReference>
<dbReference type="InterPro" id="IPR013201">
    <property type="entry name" value="Prot_inhib_I29"/>
</dbReference>
<evidence type="ECO:0000313" key="3">
    <source>
        <dbReference type="EMBL" id="KAL0841057.1"/>
    </source>
</evidence>
<dbReference type="SMART" id="SM00848">
    <property type="entry name" value="Inhibitor_I29"/>
    <property type="match status" value="1"/>
</dbReference>
<feature type="domain" description="Cathepsin propeptide inhibitor" evidence="2">
    <location>
        <begin position="33"/>
        <end position="89"/>
    </location>
</feature>
<dbReference type="Gene3D" id="1.10.287.2250">
    <property type="match status" value="1"/>
</dbReference>
<feature type="signal peptide" evidence="1">
    <location>
        <begin position="1"/>
        <end position="19"/>
    </location>
</feature>
<dbReference type="InterPro" id="IPR038765">
    <property type="entry name" value="Papain-like_cys_pep_sf"/>
</dbReference>
<comment type="caution">
    <text evidence="3">The sequence shown here is derived from an EMBL/GenBank/DDBJ whole genome shotgun (WGS) entry which is preliminary data.</text>
</comment>